<dbReference type="CDD" id="cd18793">
    <property type="entry name" value="SF2_C_SNF"/>
    <property type="match status" value="1"/>
</dbReference>
<feature type="domain" description="Helicase C-terminal" evidence="3">
    <location>
        <begin position="1246"/>
        <end position="1400"/>
    </location>
</feature>
<protein>
    <recommendedName>
        <fullName evidence="6">SWF/SNF family helicase</fullName>
    </recommendedName>
</protein>
<keyword evidence="5" id="KW-1185">Reference proteome</keyword>
<dbReference type="EMBL" id="BJYZ01000001">
    <property type="protein sequence ID" value="GEO36027.1"/>
    <property type="molecule type" value="Genomic_DNA"/>
</dbReference>
<organism evidence="4 5">
    <name type="scientific">Skermanella aerolata</name>
    <dbReference type="NCBI Taxonomy" id="393310"/>
    <lineage>
        <taxon>Bacteria</taxon>
        <taxon>Pseudomonadati</taxon>
        <taxon>Pseudomonadota</taxon>
        <taxon>Alphaproteobacteria</taxon>
        <taxon>Rhodospirillales</taxon>
        <taxon>Azospirillaceae</taxon>
        <taxon>Skermanella</taxon>
    </lineage>
</organism>
<dbReference type="InterPro" id="IPR001650">
    <property type="entry name" value="Helicase_C-like"/>
</dbReference>
<dbReference type="InterPro" id="IPR038718">
    <property type="entry name" value="SNF2-like_sf"/>
</dbReference>
<dbReference type="SUPFAM" id="SSF52540">
    <property type="entry name" value="P-loop containing nucleoside triphosphate hydrolases"/>
    <property type="match status" value="2"/>
</dbReference>
<dbReference type="PROSITE" id="PS51192">
    <property type="entry name" value="HELICASE_ATP_BIND_1"/>
    <property type="match status" value="1"/>
</dbReference>
<dbReference type="Gene3D" id="3.40.50.300">
    <property type="entry name" value="P-loop containing nucleotide triphosphate hydrolases"/>
    <property type="match status" value="1"/>
</dbReference>
<accession>A0A512DHR9</accession>
<dbReference type="SMART" id="SM00490">
    <property type="entry name" value="HELICc"/>
    <property type="match status" value="1"/>
</dbReference>
<feature type="domain" description="Helicase ATP-binding" evidence="2">
    <location>
        <begin position="961"/>
        <end position="1118"/>
    </location>
</feature>
<dbReference type="Proteomes" id="UP000321523">
    <property type="component" value="Unassembled WGS sequence"/>
</dbReference>
<dbReference type="GO" id="GO:0016787">
    <property type="term" value="F:hydrolase activity"/>
    <property type="evidence" value="ECO:0007669"/>
    <property type="project" value="UniProtKB-KW"/>
</dbReference>
<reference evidence="4 5" key="1">
    <citation type="submission" date="2019-07" db="EMBL/GenBank/DDBJ databases">
        <title>Whole genome shotgun sequence of Skermanella aerolata NBRC 106429.</title>
        <authorList>
            <person name="Hosoyama A."/>
            <person name="Uohara A."/>
            <person name="Ohji S."/>
            <person name="Ichikawa N."/>
        </authorList>
    </citation>
    <scope>NUCLEOTIDE SEQUENCE [LARGE SCALE GENOMIC DNA]</scope>
    <source>
        <strain evidence="4 5">NBRC 106429</strain>
    </source>
</reference>
<dbReference type="InterPro" id="IPR049730">
    <property type="entry name" value="SNF2/RAD54-like_C"/>
</dbReference>
<dbReference type="Pfam" id="PF00271">
    <property type="entry name" value="Helicase_C"/>
    <property type="match status" value="1"/>
</dbReference>
<gene>
    <name evidence="4" type="ORF">SAE02_01750</name>
</gene>
<dbReference type="InterPro" id="IPR014001">
    <property type="entry name" value="Helicase_ATP-bd"/>
</dbReference>
<dbReference type="InterPro" id="IPR027417">
    <property type="entry name" value="P-loop_NTPase"/>
</dbReference>
<dbReference type="SMART" id="SM00487">
    <property type="entry name" value="DEXDc"/>
    <property type="match status" value="1"/>
</dbReference>
<evidence type="ECO:0000259" key="2">
    <source>
        <dbReference type="PROSITE" id="PS51192"/>
    </source>
</evidence>
<evidence type="ECO:0008006" key="6">
    <source>
        <dbReference type="Google" id="ProtNLM"/>
    </source>
</evidence>
<dbReference type="PANTHER" id="PTHR10799">
    <property type="entry name" value="SNF2/RAD54 HELICASE FAMILY"/>
    <property type="match status" value="1"/>
</dbReference>
<dbReference type="PROSITE" id="PS51194">
    <property type="entry name" value="HELICASE_CTER"/>
    <property type="match status" value="1"/>
</dbReference>
<name>A0A512DHR9_9PROT</name>
<evidence type="ECO:0000313" key="5">
    <source>
        <dbReference type="Proteomes" id="UP000321523"/>
    </source>
</evidence>
<dbReference type="GO" id="GO:0004386">
    <property type="term" value="F:helicase activity"/>
    <property type="evidence" value="ECO:0007669"/>
    <property type="project" value="UniProtKB-KW"/>
</dbReference>
<dbReference type="InterPro" id="IPR000330">
    <property type="entry name" value="SNF2_N"/>
</dbReference>
<dbReference type="OrthoDB" id="9814088at2"/>
<comment type="caution">
    <text evidence="4">The sequence shown here is derived from an EMBL/GenBank/DDBJ whole genome shotgun (WGS) entry which is preliminary data.</text>
</comment>
<proteinExistence type="predicted"/>
<sequence>MPQNSLTPPTVAPTSTDDDRSIAHYEALAPCAKIVAHLKAIAGPYVEKDGLLTVATVAKLTLPDGTALNPQVLGESIGQLKRNGLWNRLGEAHSQVRHHINIAALEDPRSDLYLKANQAAERRSIYQFSNHYESAGARQLRLAIYLNDDEFITDYTDKEPAETWNRLTQFFGLLVLEPQWLESRAPVIREAILMAKLLSFLYYGAPPADFPAFLGQLRDLERTTLTPAALIILAKFETLSGSPARTALLLSRLRELAEADDTGKATDHAVLMASAIEHIAAMVDFLSGRNAEALGRFREALRLFRKATHKRKIFLPDIQGLLASLCLLREGDPSLMRELGSWLNDADRDSGFNPNYIGFWAIRVLSAIARGNDREAELTLAAMAKSLHRTPLSRMLEDLAEFMLDRKRTGKRAGELHDLFVRYKGSLPLVAETYAAMLEKVSDAPEPYLDFLDRRDREPIILLTDVMQVDEPWQRALDHLQTLLVAPSKPEEPAKKKGKRLIWLVDPDIGTIEPVEQTSKRDGWNTGRALSFRRVIKNDPPLEVDEDDRRVIDSLHHGFERSIYGYSVNEVYGPDPNKTLLALAGHPRVFDANDRNRQLELVRYPVELVISEARGGYRIALSHFADAPTVFLEPETRDRYRVIEVPLDVVRVGALLGPDGMTVPRDGREKIIAMVRKSMGGSLPIRSEIDAVDVPAIEGSPTPVLRLVPIDRGLRVSAFVRPFGEDGPHYLPGHAGKSVLALIDGKTQRANRDLEREKAELATLVASCPSLAERALGDLDWELPDLFDSLEFLSEVQAYDGPVQLEWPEEGRIRVTAMTSAESMSVKLRAARDWFQVSGELRIDENLVMDLRELLERAGRTQGRFIQLDDGRFLAMTEQLRRQLDRLGSLTEGDGKGRRVHRMAASAVEEALEGAGKLDSDKQWREQIEKIRAAGRHEPKVPSTLQAELRDYQAEGFRWLSRLAHWGAGACLADDMGLGKTVQAIAVMLEHAPRGAIIVVAPTSVCHNWAAEIERFAPPLRVHQFANAGDRAVLVKSLGPMDVLVTSYGLLNLESALLSETPWQIAVLDEAQAIKNAATKRAQASMMLQAEFRLALTGTPVENYLEELWSLFHFINPGLLGSLESFRKRFALPIERGDRAARQSLKALVGPFILRRTKSAVLTELPERTEQTILVDLDDDERALYEALRRRAIERIENLPGEAAGQRKIHILAEITRLRRACCHPSLAAPEASGMEGAKLSLFLELVDELLRNRHKALVFSQYVGFLDIVRKALDERGIAYKYLDGQTPAREREKQVNAFQAGEGDLFLISLKAGGTGLNLTAADYVIHLDPWWNPAVEDQASGRAHRIGQQRPVTIYRLAVAGTIEQGILGLHKDKRQMAAELLDGSEASAKLSDEELIGLLRG</sequence>
<dbReference type="Pfam" id="PF00176">
    <property type="entry name" value="SNF2-rel_dom"/>
    <property type="match status" value="1"/>
</dbReference>
<keyword evidence="1" id="KW-0378">Hydrolase</keyword>
<dbReference type="CDD" id="cd18012">
    <property type="entry name" value="DEXQc_arch_SWI2_SNF2"/>
    <property type="match status" value="1"/>
</dbReference>
<dbReference type="GO" id="GO:0005524">
    <property type="term" value="F:ATP binding"/>
    <property type="evidence" value="ECO:0007669"/>
    <property type="project" value="InterPro"/>
</dbReference>
<evidence type="ECO:0000256" key="1">
    <source>
        <dbReference type="ARBA" id="ARBA00022801"/>
    </source>
</evidence>
<dbReference type="Gene3D" id="3.40.50.10810">
    <property type="entry name" value="Tandem AAA-ATPase domain"/>
    <property type="match status" value="1"/>
</dbReference>
<evidence type="ECO:0000259" key="3">
    <source>
        <dbReference type="PROSITE" id="PS51194"/>
    </source>
</evidence>
<evidence type="ECO:0000313" key="4">
    <source>
        <dbReference type="EMBL" id="GEO36027.1"/>
    </source>
</evidence>
<dbReference type="RefSeq" id="WP_147039967.1">
    <property type="nucleotide sequence ID" value="NZ_BJYZ01000001.1"/>
</dbReference>